<keyword evidence="4" id="KW-1185">Reference proteome</keyword>
<evidence type="ECO:0008006" key="5">
    <source>
        <dbReference type="Google" id="ProtNLM"/>
    </source>
</evidence>
<proteinExistence type="inferred from homology"/>
<evidence type="ECO:0000256" key="2">
    <source>
        <dbReference type="ARBA" id="ARBA00023235"/>
    </source>
</evidence>
<keyword evidence="2" id="KW-0413">Isomerase</keyword>
<reference evidence="3 4" key="1">
    <citation type="submission" date="2021-01" db="EMBL/GenBank/DDBJ databases">
        <title>Whole genome shotgun sequence of Actinoplanes humidus NBRC 14915.</title>
        <authorList>
            <person name="Komaki H."/>
            <person name="Tamura T."/>
        </authorList>
    </citation>
    <scope>NUCLEOTIDE SEQUENCE [LARGE SCALE GENOMIC DNA]</scope>
    <source>
        <strain evidence="3 4">NBRC 14915</strain>
    </source>
</reference>
<name>A0ABQ3ZJR0_9ACTN</name>
<evidence type="ECO:0000313" key="4">
    <source>
        <dbReference type="Proteomes" id="UP000603200"/>
    </source>
</evidence>
<dbReference type="Pfam" id="PF07221">
    <property type="entry name" value="GlcNAc_2-epim"/>
    <property type="match status" value="1"/>
</dbReference>
<dbReference type="Proteomes" id="UP000603200">
    <property type="component" value="Unassembled WGS sequence"/>
</dbReference>
<dbReference type="InterPro" id="IPR012341">
    <property type="entry name" value="6hp_glycosidase-like_sf"/>
</dbReference>
<comment type="similarity">
    <text evidence="1">Belongs to the N-acylglucosamine 2-epimerase family.</text>
</comment>
<dbReference type="EMBL" id="BOMN01000023">
    <property type="protein sequence ID" value="GIE18831.1"/>
    <property type="molecule type" value="Genomic_DNA"/>
</dbReference>
<protein>
    <recommendedName>
        <fullName evidence="5">Mannose/cellobiose epimerase-like protein (N-acyl-D-glucosamine 2-epimerase family)</fullName>
    </recommendedName>
</protein>
<dbReference type="Gene3D" id="1.50.10.10">
    <property type="match status" value="1"/>
</dbReference>
<organism evidence="3 4">
    <name type="scientific">Winogradskya humida</name>
    <dbReference type="NCBI Taxonomy" id="113566"/>
    <lineage>
        <taxon>Bacteria</taxon>
        <taxon>Bacillati</taxon>
        <taxon>Actinomycetota</taxon>
        <taxon>Actinomycetes</taxon>
        <taxon>Micromonosporales</taxon>
        <taxon>Micromonosporaceae</taxon>
        <taxon>Winogradskya</taxon>
    </lineage>
</organism>
<dbReference type="SUPFAM" id="SSF48208">
    <property type="entry name" value="Six-hairpin glycosidases"/>
    <property type="match status" value="1"/>
</dbReference>
<dbReference type="PANTHER" id="PTHR15108">
    <property type="entry name" value="N-ACYLGLUCOSAMINE-2-EPIMERASE"/>
    <property type="match status" value="1"/>
</dbReference>
<evidence type="ECO:0000256" key="1">
    <source>
        <dbReference type="ARBA" id="ARBA00008558"/>
    </source>
</evidence>
<gene>
    <name evidence="3" type="ORF">Ahu01nite_019330</name>
</gene>
<evidence type="ECO:0000313" key="3">
    <source>
        <dbReference type="EMBL" id="GIE18831.1"/>
    </source>
</evidence>
<comment type="caution">
    <text evidence="3">The sequence shown here is derived from an EMBL/GenBank/DDBJ whole genome shotgun (WGS) entry which is preliminary data.</text>
</comment>
<dbReference type="InterPro" id="IPR008928">
    <property type="entry name" value="6-hairpin_glycosidase_sf"/>
</dbReference>
<dbReference type="InterPro" id="IPR010819">
    <property type="entry name" value="AGE/CE"/>
</dbReference>
<sequence>MIYMSVWPTSQVHHRWLDQHSRDLLAFGRRTADPGGGARWLDARGLPVPGRPASALISSRMTHVYGIGALLGVPGAGPVAAQSMAGLTGRLRDTVHGGWFSSVTDDGTPEPGKSCYDHAFVILAASTATQAGLPGAAELLADACALFLERFWDDRAGMCVDTWDSSFSTLDEYRGINANMHTVEAMLSVASVTGDQAWTERALRICRFVVTTASAHNWRIPEHYDSAWTPIPEFNADKPDHPFKPYGATIGHGLEWSRLLLHAAASPLGGNEEWLTTAATELFDRAVTDGWAVDGNPGFVYTTDWSGRPVVRDRMHWVAAEGINAAAALHALTGRQVYADHYREWWDYAAEFLIDHEHGSWFHQLDAANVPTDTVWPGKADLYHAFQTTLGPRLPLWPMLATAVDQHLA</sequence>
<accession>A0ABQ3ZJR0</accession>